<dbReference type="AlphaFoldDB" id="A0A0V1GK37"/>
<gene>
    <name evidence="1" type="ORF">T11_4867</name>
</gene>
<comment type="caution">
    <text evidence="1">The sequence shown here is derived from an EMBL/GenBank/DDBJ whole genome shotgun (WGS) entry which is preliminary data.</text>
</comment>
<keyword evidence="2" id="KW-1185">Reference proteome</keyword>
<organism evidence="1 2">
    <name type="scientific">Trichinella zimbabwensis</name>
    <dbReference type="NCBI Taxonomy" id="268475"/>
    <lineage>
        <taxon>Eukaryota</taxon>
        <taxon>Metazoa</taxon>
        <taxon>Ecdysozoa</taxon>
        <taxon>Nematoda</taxon>
        <taxon>Enoplea</taxon>
        <taxon>Dorylaimia</taxon>
        <taxon>Trichinellida</taxon>
        <taxon>Trichinellidae</taxon>
        <taxon>Trichinella</taxon>
    </lineage>
</organism>
<accession>A0A0V1GK37</accession>
<dbReference type="OrthoDB" id="5918258at2759"/>
<name>A0A0V1GK37_9BILA</name>
<reference evidence="1 2" key="1">
    <citation type="submission" date="2015-01" db="EMBL/GenBank/DDBJ databases">
        <title>Evolution of Trichinella species and genotypes.</title>
        <authorList>
            <person name="Korhonen P.K."/>
            <person name="Edoardo P."/>
            <person name="Giuseppe L.R."/>
            <person name="Gasser R.B."/>
        </authorList>
    </citation>
    <scope>NUCLEOTIDE SEQUENCE [LARGE SCALE GENOMIC DNA]</scope>
    <source>
        <strain evidence="1">ISS1029</strain>
    </source>
</reference>
<protein>
    <submittedName>
        <fullName evidence="1">Uncharacterized protein</fullName>
    </submittedName>
</protein>
<dbReference type="EMBL" id="JYDP01001294">
    <property type="protein sequence ID" value="KRY98568.1"/>
    <property type="molecule type" value="Genomic_DNA"/>
</dbReference>
<proteinExistence type="predicted"/>
<evidence type="ECO:0000313" key="1">
    <source>
        <dbReference type="EMBL" id="KRY98568.1"/>
    </source>
</evidence>
<dbReference type="Proteomes" id="UP000055024">
    <property type="component" value="Unassembled WGS sequence"/>
</dbReference>
<evidence type="ECO:0000313" key="2">
    <source>
        <dbReference type="Proteomes" id="UP000055024"/>
    </source>
</evidence>
<sequence>MSTIDKHLEGATSSMVATGSVAAATTEIPNCGQRWRDNASALQWALPGRWSTLKSYSASCSSQRATCPSGSLKLRNQCRQLWSVRTSNC</sequence>